<evidence type="ECO:0000256" key="9">
    <source>
        <dbReference type="RuleBase" id="RU003633"/>
    </source>
</evidence>
<comment type="similarity">
    <text evidence="3 9">Belongs to the thiolase-like superfamily. Chalcone/stilbene synthases family.</text>
</comment>
<dbReference type="InterPro" id="IPR012328">
    <property type="entry name" value="Chalcone/stilbene_synt_C"/>
</dbReference>
<keyword evidence="5 9" id="KW-0808">Transferase</keyword>
<keyword evidence="7 9" id="KW-0012">Acyltransferase</keyword>
<protein>
    <recommendedName>
        <fullName evidence="4">chalcone synthase</fullName>
        <ecNumber evidence="4">2.3.1.74</ecNumber>
    </recommendedName>
</protein>
<gene>
    <name evidence="12" type="ORF">Sradi_2707600</name>
</gene>
<dbReference type="Pfam" id="PF02797">
    <property type="entry name" value="Chal_sti_synt_C"/>
    <property type="match status" value="1"/>
</dbReference>
<feature type="active site" description="Acyl-thioester intermediate" evidence="8">
    <location>
        <position position="101"/>
    </location>
</feature>
<sequence>MIDRRYMYLTEEILKENSDICSFMGPSLNARQDIVVTEVPKLGMEAAQKAITEWGQPKSKITHLVFCTTTGVDMPGADYKLTKLLGLSSSVKRYMMYEQGCFAGGTVLRVAKDLAENNAGARVLVVCAEITAISFRGPSESHLDNLVGHALFGDGAGAVIVGSDQLVGVERPLFQLLSASQTILPDSSGALVGHLREAGLIVNLSPDIPYHISENIENSLIEAFEPLGISDWNSIFWVAHPGGRAILDQIDIKLALKPEKLRSSRHVLSEYGNMLSACVFFVLDEMRKTSSKEGLSSTGEGLEWGVLLGFGPGITLETVVLRSMPIN</sequence>
<evidence type="ECO:0000259" key="11">
    <source>
        <dbReference type="Pfam" id="PF02797"/>
    </source>
</evidence>
<dbReference type="PIRSF" id="PIRSF000451">
    <property type="entry name" value="PKS_III"/>
    <property type="match status" value="1"/>
</dbReference>
<dbReference type="PANTHER" id="PTHR11877">
    <property type="entry name" value="HYDROXYMETHYLGLUTARYL-COA SYNTHASE"/>
    <property type="match status" value="1"/>
</dbReference>
<dbReference type="GO" id="GO:0016210">
    <property type="term" value="F:naringenin-chalcone synthase activity"/>
    <property type="evidence" value="ECO:0007669"/>
    <property type="project" value="UniProtKB-EC"/>
</dbReference>
<dbReference type="Gene3D" id="3.40.47.10">
    <property type="match status" value="2"/>
</dbReference>
<keyword evidence="6" id="KW-0284">Flavonoid biosynthesis</keyword>
<dbReference type="InterPro" id="IPR016039">
    <property type="entry name" value="Thiolase-like"/>
</dbReference>
<dbReference type="EC" id="2.3.1.74" evidence="4"/>
<dbReference type="FunFam" id="3.40.47.10:FF:000025">
    <property type="entry name" value="Chalcone synthase 2"/>
    <property type="match status" value="1"/>
</dbReference>
<feature type="domain" description="Chalcone/stilbene synthase C-terminal" evidence="11">
    <location>
        <begin position="175"/>
        <end position="325"/>
    </location>
</feature>
<comment type="pathway">
    <text evidence="2">Secondary metabolite biosynthesis; flavonoid biosynthesis.</text>
</comment>
<evidence type="ECO:0000256" key="1">
    <source>
        <dbReference type="ARBA" id="ARBA00002969"/>
    </source>
</evidence>
<evidence type="ECO:0000256" key="4">
    <source>
        <dbReference type="ARBA" id="ARBA00012975"/>
    </source>
</evidence>
<proteinExistence type="inferred from homology"/>
<feature type="domain" description="Chalcone/stilbene synthase N-terminal" evidence="10">
    <location>
        <begin position="1"/>
        <end position="164"/>
    </location>
</feature>
<dbReference type="InterPro" id="IPR001099">
    <property type="entry name" value="Chalcone/stilbene_synt_N"/>
</dbReference>
<evidence type="ECO:0000256" key="7">
    <source>
        <dbReference type="ARBA" id="ARBA00023315"/>
    </source>
</evidence>
<reference evidence="12" key="2">
    <citation type="journal article" date="2024" name="Plant">
        <title>Genomic evolution and insights into agronomic trait innovations of Sesamum species.</title>
        <authorList>
            <person name="Miao H."/>
            <person name="Wang L."/>
            <person name="Qu L."/>
            <person name="Liu H."/>
            <person name="Sun Y."/>
            <person name="Le M."/>
            <person name="Wang Q."/>
            <person name="Wei S."/>
            <person name="Zheng Y."/>
            <person name="Lin W."/>
            <person name="Duan Y."/>
            <person name="Cao H."/>
            <person name="Xiong S."/>
            <person name="Wang X."/>
            <person name="Wei L."/>
            <person name="Li C."/>
            <person name="Ma Q."/>
            <person name="Ju M."/>
            <person name="Zhao R."/>
            <person name="Li G."/>
            <person name="Mu C."/>
            <person name="Tian Q."/>
            <person name="Mei H."/>
            <person name="Zhang T."/>
            <person name="Gao T."/>
            <person name="Zhang H."/>
        </authorList>
    </citation>
    <scope>NUCLEOTIDE SEQUENCE</scope>
    <source>
        <strain evidence="12">G02</strain>
    </source>
</reference>
<evidence type="ECO:0000256" key="6">
    <source>
        <dbReference type="ARBA" id="ARBA00023241"/>
    </source>
</evidence>
<evidence type="ECO:0000313" key="12">
    <source>
        <dbReference type="EMBL" id="KAL0388258.1"/>
    </source>
</evidence>
<organism evidence="12">
    <name type="scientific">Sesamum radiatum</name>
    <name type="common">Black benniseed</name>
    <dbReference type="NCBI Taxonomy" id="300843"/>
    <lineage>
        <taxon>Eukaryota</taxon>
        <taxon>Viridiplantae</taxon>
        <taxon>Streptophyta</taxon>
        <taxon>Embryophyta</taxon>
        <taxon>Tracheophyta</taxon>
        <taxon>Spermatophyta</taxon>
        <taxon>Magnoliopsida</taxon>
        <taxon>eudicotyledons</taxon>
        <taxon>Gunneridae</taxon>
        <taxon>Pentapetalae</taxon>
        <taxon>asterids</taxon>
        <taxon>lamiids</taxon>
        <taxon>Lamiales</taxon>
        <taxon>Pedaliaceae</taxon>
        <taxon>Sesamum</taxon>
    </lineage>
</organism>
<dbReference type="Pfam" id="PF00195">
    <property type="entry name" value="Chal_sti_synt_N"/>
    <property type="match status" value="1"/>
</dbReference>
<dbReference type="EMBL" id="JACGWJ010000011">
    <property type="protein sequence ID" value="KAL0388258.1"/>
    <property type="molecule type" value="Genomic_DNA"/>
</dbReference>
<evidence type="ECO:0000256" key="5">
    <source>
        <dbReference type="ARBA" id="ARBA00022679"/>
    </source>
</evidence>
<evidence type="ECO:0000256" key="3">
    <source>
        <dbReference type="ARBA" id="ARBA00005531"/>
    </source>
</evidence>
<dbReference type="AlphaFoldDB" id="A0AAW2S720"/>
<dbReference type="FunFam" id="3.40.47.10:FF:000014">
    <property type="entry name" value="Chalcone synthase 1"/>
    <property type="match status" value="1"/>
</dbReference>
<evidence type="ECO:0000256" key="8">
    <source>
        <dbReference type="PIRSR" id="PIRSR000451-1"/>
    </source>
</evidence>
<reference evidence="12" key="1">
    <citation type="submission" date="2020-06" db="EMBL/GenBank/DDBJ databases">
        <authorList>
            <person name="Li T."/>
            <person name="Hu X."/>
            <person name="Zhang T."/>
            <person name="Song X."/>
            <person name="Zhang H."/>
            <person name="Dai N."/>
            <person name="Sheng W."/>
            <person name="Hou X."/>
            <person name="Wei L."/>
        </authorList>
    </citation>
    <scope>NUCLEOTIDE SEQUENCE</scope>
    <source>
        <strain evidence="12">G02</strain>
        <tissue evidence="12">Leaf</tissue>
    </source>
</reference>
<dbReference type="PANTHER" id="PTHR11877:SF80">
    <property type="entry name" value="CHALCONE SYNTHASE 1"/>
    <property type="match status" value="1"/>
</dbReference>
<dbReference type="CDD" id="cd00831">
    <property type="entry name" value="CHS_like"/>
    <property type="match status" value="1"/>
</dbReference>
<dbReference type="GO" id="GO:0009813">
    <property type="term" value="P:flavonoid biosynthetic process"/>
    <property type="evidence" value="ECO:0007669"/>
    <property type="project" value="UniProtKB-KW"/>
</dbReference>
<dbReference type="GO" id="GO:0042803">
    <property type="term" value="F:protein homodimerization activity"/>
    <property type="evidence" value="ECO:0007669"/>
    <property type="project" value="UniProtKB-ARBA"/>
</dbReference>
<dbReference type="SUPFAM" id="SSF53901">
    <property type="entry name" value="Thiolase-like"/>
    <property type="match status" value="2"/>
</dbReference>
<evidence type="ECO:0000256" key="2">
    <source>
        <dbReference type="ARBA" id="ARBA00004966"/>
    </source>
</evidence>
<accession>A0AAW2S720</accession>
<name>A0AAW2S720_SESRA</name>
<dbReference type="GO" id="GO:0030639">
    <property type="term" value="P:polyketide biosynthetic process"/>
    <property type="evidence" value="ECO:0007669"/>
    <property type="project" value="TreeGrafter"/>
</dbReference>
<evidence type="ECO:0000259" key="10">
    <source>
        <dbReference type="Pfam" id="PF00195"/>
    </source>
</evidence>
<comment type="function">
    <text evidence="1">The primary product of this enzyme is 4,2',4',6'-tetrahydroxychalcone (also termed naringenin-chalcone or chalcone) which can under specific conditions spontaneously isomerize into naringenin.</text>
</comment>
<comment type="caution">
    <text evidence="12">The sequence shown here is derived from an EMBL/GenBank/DDBJ whole genome shotgun (WGS) entry which is preliminary data.</text>
</comment>
<dbReference type="InterPro" id="IPR011141">
    <property type="entry name" value="Polyketide_synthase_type-III"/>
</dbReference>